<evidence type="ECO:0000313" key="2">
    <source>
        <dbReference type="Proteomes" id="UP000179627"/>
    </source>
</evidence>
<proteinExistence type="predicted"/>
<dbReference type="AlphaFoldDB" id="A0A1S1RFX7"/>
<keyword evidence="2" id="KW-1185">Reference proteome</keyword>
<gene>
    <name evidence="1" type="ORF">CC117_31785</name>
</gene>
<comment type="caution">
    <text evidence="1">The sequence shown here is derived from an EMBL/GenBank/DDBJ whole genome shotgun (WGS) entry which is preliminary data.</text>
</comment>
<reference evidence="2" key="1">
    <citation type="submission" date="2016-07" db="EMBL/GenBank/DDBJ databases">
        <title>Sequence Frankia sp. strain CcI1.17.</title>
        <authorList>
            <person name="Ghodhbane-Gtari F."/>
            <person name="Swanson E."/>
            <person name="Gueddou A."/>
            <person name="Morris K."/>
            <person name="Hezbri K."/>
            <person name="Ktari A."/>
            <person name="Nouioui I."/>
            <person name="Abebe-Akele F."/>
            <person name="Simpson S."/>
            <person name="Thomas K."/>
            <person name="Gtari M."/>
            <person name="Tisa L.S."/>
            <person name="Hurst S."/>
        </authorList>
    </citation>
    <scope>NUCLEOTIDE SEQUENCE [LARGE SCALE GENOMIC DNA]</scope>
    <source>
        <strain evidence="2">Cc1.17</strain>
    </source>
</reference>
<evidence type="ECO:0000313" key="1">
    <source>
        <dbReference type="EMBL" id="OHV45643.1"/>
    </source>
</evidence>
<dbReference type="EMBL" id="MBLM01000005">
    <property type="protein sequence ID" value="OHV45643.1"/>
    <property type="molecule type" value="Genomic_DNA"/>
</dbReference>
<dbReference type="Proteomes" id="UP000179627">
    <property type="component" value="Unassembled WGS sequence"/>
</dbReference>
<sequence length="67" mass="7409">MLVGRVLVGRAVVVESVEGMGSPRPGAGRNILRKIECVFECEFDDMALHGSLESAKGRDHRENQRRS</sequence>
<accession>A0A1S1RFX7</accession>
<protein>
    <submittedName>
        <fullName evidence="1">Uncharacterized protein</fullName>
    </submittedName>
</protein>
<organism evidence="1 2">
    <name type="scientific">Parafrankia colletiae</name>
    <dbReference type="NCBI Taxonomy" id="573497"/>
    <lineage>
        <taxon>Bacteria</taxon>
        <taxon>Bacillati</taxon>
        <taxon>Actinomycetota</taxon>
        <taxon>Actinomycetes</taxon>
        <taxon>Frankiales</taxon>
        <taxon>Frankiaceae</taxon>
        <taxon>Parafrankia</taxon>
    </lineage>
</organism>
<name>A0A1S1RFX7_9ACTN</name>